<dbReference type="SUPFAM" id="SSF51735">
    <property type="entry name" value="NAD(P)-binding Rossmann-fold domains"/>
    <property type="match status" value="1"/>
</dbReference>
<dbReference type="InterPro" id="IPR016040">
    <property type="entry name" value="NAD(P)-bd_dom"/>
</dbReference>
<dbReference type="PANTHER" id="PTHR43162">
    <property type="match status" value="1"/>
</dbReference>
<proteinExistence type="predicted"/>
<dbReference type="EMBL" id="CP049838">
    <property type="protein sequence ID" value="QJT05630.1"/>
    <property type="molecule type" value="Genomic_DNA"/>
</dbReference>
<accession>A0A6M4WYN4</accession>
<protein>
    <submittedName>
        <fullName evidence="2">NAD(P)H-binding protein</fullName>
    </submittedName>
</protein>
<dbReference type="PANTHER" id="PTHR43162:SF1">
    <property type="entry name" value="PRESTALK A DIFFERENTIATION PROTEIN A"/>
    <property type="match status" value="1"/>
</dbReference>
<reference evidence="2" key="1">
    <citation type="submission" date="2020-03" db="EMBL/GenBank/DDBJ databases">
        <title>Molecular networking-based the target discovery of potent antiproliferative macrolactams: 5/6/7/16 polycyclic ansamycins and glycosylated trienomycin from Streptomyces cacaoi subsp. asoensis.</title>
        <authorList>
            <person name="Liu L.-L."/>
        </authorList>
    </citation>
    <scope>NUCLEOTIDE SEQUENCE [LARGE SCALE GENOMIC DNA]</scope>
    <source>
        <strain evidence="2">H2S5</strain>
    </source>
</reference>
<evidence type="ECO:0000259" key="1">
    <source>
        <dbReference type="Pfam" id="PF13460"/>
    </source>
</evidence>
<name>A0A6M4WYN4_9ACTN</name>
<dbReference type="InterPro" id="IPR051604">
    <property type="entry name" value="Ergot_Alk_Oxidoreductase"/>
</dbReference>
<keyword evidence="3" id="KW-1185">Reference proteome</keyword>
<dbReference type="Gene3D" id="3.40.50.720">
    <property type="entry name" value="NAD(P)-binding Rossmann-like Domain"/>
    <property type="match status" value="1"/>
</dbReference>
<dbReference type="Proteomes" id="UP000502665">
    <property type="component" value="Chromosome"/>
</dbReference>
<dbReference type="Pfam" id="PF13460">
    <property type="entry name" value="NAD_binding_10"/>
    <property type="match status" value="1"/>
</dbReference>
<evidence type="ECO:0000313" key="2">
    <source>
        <dbReference type="EMBL" id="QJT05630.1"/>
    </source>
</evidence>
<dbReference type="InterPro" id="IPR036291">
    <property type="entry name" value="NAD(P)-bd_dom_sf"/>
</dbReference>
<dbReference type="RefSeq" id="WP_171400949.1">
    <property type="nucleotide sequence ID" value="NZ_CP049838.1"/>
</dbReference>
<dbReference type="Gene3D" id="3.90.25.10">
    <property type="entry name" value="UDP-galactose 4-epimerase, domain 1"/>
    <property type="match status" value="1"/>
</dbReference>
<dbReference type="AlphaFoldDB" id="A0A6M4WYN4"/>
<sequence>MIVITTPTGQIGREVLARLLDAGHGATPVRVIVRDPARLSPQTRERVEVVQGSHADPAVLKEACEGADRVFWLVPPTPGADSVEGHFRAFTDPLCEVIGGQGVERVVAVSTLGRGIAENAGPISASLAMDEAIAATGVHYRALCPPLLMENLLRQTASIRAEGVWSEALAQDRVVRTCAVRDVAAEAARLLLDDSWTGYADVPLVGPDDLTPEGMARVVSEVLDRPVRVRQITVAEQKARLTGFGATEAWAQGVADMMDAQNTQGFYGAAQPTTPDTAPTSFRRWCEEVLKPAVHG</sequence>
<organism evidence="2 3">
    <name type="scientific">Streptomyces asoensis</name>
    <dbReference type="NCBI Taxonomy" id="249586"/>
    <lineage>
        <taxon>Bacteria</taxon>
        <taxon>Bacillati</taxon>
        <taxon>Actinomycetota</taxon>
        <taxon>Actinomycetes</taxon>
        <taxon>Kitasatosporales</taxon>
        <taxon>Streptomycetaceae</taxon>
        <taxon>Streptomyces</taxon>
    </lineage>
</organism>
<gene>
    <name evidence="2" type="ORF">G9272_39320</name>
</gene>
<evidence type="ECO:0000313" key="3">
    <source>
        <dbReference type="Proteomes" id="UP000502665"/>
    </source>
</evidence>
<feature type="domain" description="NAD(P)-binding" evidence="1">
    <location>
        <begin position="8"/>
        <end position="156"/>
    </location>
</feature>